<dbReference type="AlphaFoldDB" id="A0A6H1NWF9"/>
<dbReference type="Pfam" id="PF13489">
    <property type="entry name" value="Methyltransf_23"/>
    <property type="match status" value="1"/>
</dbReference>
<dbReference type="PANTHER" id="PTHR43861:SF6">
    <property type="entry name" value="METHYLTRANSFERASE TYPE 11"/>
    <property type="match status" value="1"/>
</dbReference>
<dbReference type="EMBL" id="CP051128">
    <property type="protein sequence ID" value="QIZ05619.1"/>
    <property type="molecule type" value="Genomic_DNA"/>
</dbReference>
<dbReference type="CDD" id="cd02440">
    <property type="entry name" value="AdoMet_MTases"/>
    <property type="match status" value="1"/>
</dbReference>
<keyword evidence="2" id="KW-0808">Transferase</keyword>
<reference evidence="2 3" key="1">
    <citation type="submission" date="2020-04" db="EMBL/GenBank/DDBJ databases">
        <title>Genome-Wide Identification of 5-Methylcytosine Sites in Bacterial Genomes By High-Throughput Sequencing of MspJI Restriction Fragments.</title>
        <authorList>
            <person name="Wu V."/>
        </authorList>
    </citation>
    <scope>NUCLEOTIDE SEQUENCE [LARGE SCALE GENOMIC DNA]</scope>
    <source>
        <strain evidence="2 3">S2</strain>
    </source>
</reference>
<dbReference type="SUPFAM" id="SSF53335">
    <property type="entry name" value="S-adenosyl-L-methionine-dependent methyltransferases"/>
    <property type="match status" value="1"/>
</dbReference>
<keyword evidence="2" id="KW-0489">Methyltransferase</keyword>
<name>A0A6H1NWF9_PRIMG</name>
<feature type="coiled-coil region" evidence="1">
    <location>
        <begin position="391"/>
        <end position="446"/>
    </location>
</feature>
<gene>
    <name evidence="2" type="ORF">HFZ78_01720</name>
</gene>
<dbReference type="PANTHER" id="PTHR43861">
    <property type="entry name" value="TRANS-ACONITATE 2-METHYLTRANSFERASE-RELATED"/>
    <property type="match status" value="1"/>
</dbReference>
<dbReference type="InterPro" id="IPR029063">
    <property type="entry name" value="SAM-dependent_MTases_sf"/>
</dbReference>
<evidence type="ECO:0000313" key="3">
    <source>
        <dbReference type="Proteomes" id="UP000501868"/>
    </source>
</evidence>
<dbReference type="GO" id="GO:0008168">
    <property type="term" value="F:methyltransferase activity"/>
    <property type="evidence" value="ECO:0007669"/>
    <property type="project" value="UniProtKB-KW"/>
</dbReference>
<keyword evidence="1" id="KW-0175">Coiled coil</keyword>
<feature type="coiled-coil region" evidence="1">
    <location>
        <begin position="224"/>
        <end position="340"/>
    </location>
</feature>
<sequence length="665" mass="78848">MTKKPLDRISEAYKGDMGEDFSKKTRNRINWIVNHVKGDRILDIGCSQGVVPIILGREGKNVDAIDIAQESIDYANIDLKNEHPTVQQKVSFRVSNFMTEEELAASYETILLTEVLEHISDPYSFLKKIFDHLELNGRLVVTVPFGINDYFDHKRTYYFLDLYDHLSKYFSIEKIEYLGNWVGVVCKNSNTRENDPQETTFDRKIVGKLEKAFYTVERELVTRIENFQLTLRQKNDYIKNLQAQHSQYIDNFKQQVSQRDNQIKTLNDQIIELKKIENKITSETLEEKETNRKLLQQIKEQNIEFNSLINNVDNQHRRYIEKFEELMLQKEREIGVLRQKEIEFQIQHNNAIAELHGERETNRRLLQQVKDQNYEICSLIEKVENHQRIYIQQFDAQIKQKEREVSLLEETIAQLNSQLENSIEELVQRNTQIKELKEKLEEFTLTGSNRILELEEELGKNKFILNQEIEKQKVIQDELKIEIENNKILLVQEMEKREFTQQELNRELEKNKVLLNQEKENNKVIQNQLRSQIEEKEKQRIREIGQLNSVIKQLEDKSQSSSNNDSVQMVEEMKRKDDLISELNKQVVMLKSELLNSLNNEEKALQHSLKEKEQIDENHNLITTLEKKLNVLEKKYLALKNSKLGSFTLKYWQFRRNSSKKLSRG</sequence>
<dbReference type="Gene3D" id="3.40.50.150">
    <property type="entry name" value="Vaccinia Virus protein VP39"/>
    <property type="match status" value="1"/>
</dbReference>
<dbReference type="GO" id="GO:0032259">
    <property type="term" value="P:methylation"/>
    <property type="evidence" value="ECO:0007669"/>
    <property type="project" value="UniProtKB-KW"/>
</dbReference>
<feature type="coiled-coil region" evidence="1">
    <location>
        <begin position="490"/>
        <end position="535"/>
    </location>
</feature>
<accession>A0A6H1NWF9</accession>
<protein>
    <submittedName>
        <fullName evidence="2">Methyltransferase domain-containing protein</fullName>
    </submittedName>
</protein>
<proteinExistence type="predicted"/>
<evidence type="ECO:0000313" key="2">
    <source>
        <dbReference type="EMBL" id="QIZ05619.1"/>
    </source>
</evidence>
<organism evidence="2 3">
    <name type="scientific">Priestia megaterium</name>
    <name type="common">Bacillus megaterium</name>
    <dbReference type="NCBI Taxonomy" id="1404"/>
    <lineage>
        <taxon>Bacteria</taxon>
        <taxon>Bacillati</taxon>
        <taxon>Bacillota</taxon>
        <taxon>Bacilli</taxon>
        <taxon>Bacillales</taxon>
        <taxon>Bacillaceae</taxon>
        <taxon>Priestia</taxon>
    </lineage>
</organism>
<evidence type="ECO:0000256" key="1">
    <source>
        <dbReference type="SAM" id="Coils"/>
    </source>
</evidence>
<feature type="coiled-coil region" evidence="1">
    <location>
        <begin position="573"/>
        <end position="642"/>
    </location>
</feature>
<dbReference type="Proteomes" id="UP000501868">
    <property type="component" value="Chromosome"/>
</dbReference>
<reference evidence="2 3" key="2">
    <citation type="submission" date="2020-04" db="EMBL/GenBank/DDBJ databases">
        <authorList>
            <person name="Fomenkov A."/>
            <person name="Anton B.P."/>
            <person name="Roberts R.J."/>
        </authorList>
    </citation>
    <scope>NUCLEOTIDE SEQUENCE [LARGE SCALE GENOMIC DNA]</scope>
    <source>
        <strain evidence="2 3">S2</strain>
    </source>
</reference>